<dbReference type="Proteomes" id="UP001190700">
    <property type="component" value="Unassembled WGS sequence"/>
</dbReference>
<evidence type="ECO:0000313" key="3">
    <source>
        <dbReference type="Proteomes" id="UP001190700"/>
    </source>
</evidence>
<dbReference type="EMBL" id="LGRX02018308">
    <property type="protein sequence ID" value="KAK3260010.1"/>
    <property type="molecule type" value="Genomic_DNA"/>
</dbReference>
<proteinExistence type="predicted"/>
<keyword evidence="3" id="KW-1185">Reference proteome</keyword>
<sequence length="95" mass="10069">MLRDARGRGAGGTSSPTLMEFVQGEDKPAGMPSMDTMRLVLSQGGQVQALMTVRTHEDCPEEANRLSQDFLTSVTTKIANATVHGYVVTSDGALA</sequence>
<gene>
    <name evidence="2" type="ORF">CYMTET_31025</name>
</gene>
<organism evidence="2 3">
    <name type="scientific">Cymbomonas tetramitiformis</name>
    <dbReference type="NCBI Taxonomy" id="36881"/>
    <lineage>
        <taxon>Eukaryota</taxon>
        <taxon>Viridiplantae</taxon>
        <taxon>Chlorophyta</taxon>
        <taxon>Pyramimonadophyceae</taxon>
        <taxon>Pyramimonadales</taxon>
        <taxon>Pyramimonadaceae</taxon>
        <taxon>Cymbomonas</taxon>
    </lineage>
</organism>
<name>A0AAE0FIC7_9CHLO</name>
<feature type="region of interest" description="Disordered" evidence="1">
    <location>
        <begin position="1"/>
        <end position="33"/>
    </location>
</feature>
<evidence type="ECO:0000256" key="1">
    <source>
        <dbReference type="SAM" id="MobiDB-lite"/>
    </source>
</evidence>
<reference evidence="2 3" key="1">
    <citation type="journal article" date="2015" name="Genome Biol. Evol.">
        <title>Comparative Genomics of a Bacterivorous Green Alga Reveals Evolutionary Causalities and Consequences of Phago-Mixotrophic Mode of Nutrition.</title>
        <authorList>
            <person name="Burns J.A."/>
            <person name="Paasch A."/>
            <person name="Narechania A."/>
            <person name="Kim E."/>
        </authorList>
    </citation>
    <scope>NUCLEOTIDE SEQUENCE [LARGE SCALE GENOMIC DNA]</scope>
    <source>
        <strain evidence="2 3">PLY_AMNH</strain>
    </source>
</reference>
<evidence type="ECO:0000313" key="2">
    <source>
        <dbReference type="EMBL" id="KAK3260010.1"/>
    </source>
</evidence>
<dbReference type="AlphaFoldDB" id="A0AAE0FIC7"/>
<protein>
    <submittedName>
        <fullName evidence="2">Uncharacterized protein</fullName>
    </submittedName>
</protein>
<accession>A0AAE0FIC7</accession>
<comment type="caution">
    <text evidence="2">The sequence shown here is derived from an EMBL/GenBank/DDBJ whole genome shotgun (WGS) entry which is preliminary data.</text>
</comment>